<accession>A0A9D4TJV5</accession>
<evidence type="ECO:0000256" key="1">
    <source>
        <dbReference type="SAM" id="SignalP"/>
    </source>
</evidence>
<name>A0A9D4TJV5_CHLVU</name>
<gene>
    <name evidence="2" type="ORF">D9Q98_010244</name>
</gene>
<dbReference type="EMBL" id="SIDB01000010">
    <property type="protein sequence ID" value="KAI3427327.1"/>
    <property type="molecule type" value="Genomic_DNA"/>
</dbReference>
<organism evidence="2 3">
    <name type="scientific">Chlorella vulgaris</name>
    <name type="common">Green alga</name>
    <dbReference type="NCBI Taxonomy" id="3077"/>
    <lineage>
        <taxon>Eukaryota</taxon>
        <taxon>Viridiplantae</taxon>
        <taxon>Chlorophyta</taxon>
        <taxon>core chlorophytes</taxon>
        <taxon>Trebouxiophyceae</taxon>
        <taxon>Chlorellales</taxon>
        <taxon>Chlorellaceae</taxon>
        <taxon>Chlorella clade</taxon>
        <taxon>Chlorella</taxon>
    </lineage>
</organism>
<evidence type="ECO:0000313" key="2">
    <source>
        <dbReference type="EMBL" id="KAI3427327.1"/>
    </source>
</evidence>
<keyword evidence="1" id="KW-0732">Signal</keyword>
<dbReference type="Proteomes" id="UP001055712">
    <property type="component" value="Unassembled WGS sequence"/>
</dbReference>
<feature type="chain" id="PRO_5038963698" evidence="1">
    <location>
        <begin position="22"/>
        <end position="69"/>
    </location>
</feature>
<protein>
    <submittedName>
        <fullName evidence="2">Uncharacterized protein</fullName>
    </submittedName>
</protein>
<dbReference type="AlphaFoldDB" id="A0A9D4TJV5"/>
<feature type="signal peptide" evidence="1">
    <location>
        <begin position="1"/>
        <end position="21"/>
    </location>
</feature>
<comment type="caution">
    <text evidence="2">The sequence shown here is derived from an EMBL/GenBank/DDBJ whole genome shotgun (WGS) entry which is preliminary data.</text>
</comment>
<reference evidence="2" key="2">
    <citation type="submission" date="2020-11" db="EMBL/GenBank/DDBJ databases">
        <authorList>
            <person name="Cecchin M."/>
            <person name="Marcolungo L."/>
            <person name="Rossato M."/>
            <person name="Girolomoni L."/>
            <person name="Cosentino E."/>
            <person name="Cuine S."/>
            <person name="Li-Beisson Y."/>
            <person name="Delledonne M."/>
            <person name="Ballottari M."/>
        </authorList>
    </citation>
    <scope>NUCLEOTIDE SEQUENCE</scope>
    <source>
        <strain evidence="2">211/11P</strain>
        <tissue evidence="2">Whole cell</tissue>
    </source>
</reference>
<sequence>MVHVAIRVLAINTVVWRRALAVWQQCGVADPLVLASSNPILLGYDWLHRFRLANLRALQQWLPWDLSAA</sequence>
<reference evidence="2" key="1">
    <citation type="journal article" date="2019" name="Plant J.">
        <title>Chlorella vulgaris genome assembly and annotation reveals the molecular basis for metabolic acclimation to high light conditions.</title>
        <authorList>
            <person name="Cecchin M."/>
            <person name="Marcolungo L."/>
            <person name="Rossato M."/>
            <person name="Girolomoni L."/>
            <person name="Cosentino E."/>
            <person name="Cuine S."/>
            <person name="Li-Beisson Y."/>
            <person name="Delledonne M."/>
            <person name="Ballottari M."/>
        </authorList>
    </citation>
    <scope>NUCLEOTIDE SEQUENCE</scope>
    <source>
        <strain evidence="2">211/11P</strain>
    </source>
</reference>
<proteinExistence type="predicted"/>
<evidence type="ECO:0000313" key="3">
    <source>
        <dbReference type="Proteomes" id="UP001055712"/>
    </source>
</evidence>
<keyword evidence="3" id="KW-1185">Reference proteome</keyword>